<keyword evidence="7 9" id="KW-0663">Pyridoxal phosphate</keyword>
<dbReference type="AlphaFoldDB" id="A0A518B6Z2"/>
<dbReference type="EC" id="2.3.1.47" evidence="10"/>
<dbReference type="PANTHER" id="PTHR13693:SF100">
    <property type="entry name" value="8-AMINO-7-OXONONANOATE SYNTHASE"/>
    <property type="match status" value="1"/>
</dbReference>
<evidence type="ECO:0000256" key="8">
    <source>
        <dbReference type="ARBA" id="ARBA00047715"/>
    </source>
</evidence>
<dbReference type="Gene3D" id="3.40.640.10">
    <property type="entry name" value="Type I PLP-dependent aspartate aminotransferase-like (Major domain)"/>
    <property type="match status" value="1"/>
</dbReference>
<comment type="catalytic activity">
    <reaction evidence="8 10">
        <text>6-carboxyhexanoyl-[ACP] + L-alanine + H(+) = (8S)-8-amino-7-oxononanoate + holo-[ACP] + CO2</text>
        <dbReference type="Rhea" id="RHEA:42288"/>
        <dbReference type="Rhea" id="RHEA-COMP:9685"/>
        <dbReference type="Rhea" id="RHEA-COMP:9955"/>
        <dbReference type="ChEBI" id="CHEBI:15378"/>
        <dbReference type="ChEBI" id="CHEBI:16526"/>
        <dbReference type="ChEBI" id="CHEBI:57972"/>
        <dbReference type="ChEBI" id="CHEBI:64479"/>
        <dbReference type="ChEBI" id="CHEBI:78846"/>
        <dbReference type="ChEBI" id="CHEBI:149468"/>
        <dbReference type="EC" id="2.3.1.47"/>
    </reaction>
</comment>
<evidence type="ECO:0000256" key="6">
    <source>
        <dbReference type="ARBA" id="ARBA00022756"/>
    </source>
</evidence>
<keyword evidence="6" id="KW-0093">Biotin biosynthesis</keyword>
<comment type="function">
    <text evidence="10">Catalyzes the decarboxylative condensation of pimeloyl-[acyl-carrier protein] and L-alanine to produce 8-amino-7-oxononanoate (AON), [acyl-carrier protein], and carbon dioxide.</text>
</comment>
<proteinExistence type="inferred from homology"/>
<comment type="pathway">
    <text evidence="2 10">Cofactor biosynthesis; biotin biosynthesis.</text>
</comment>
<dbReference type="InterPro" id="IPR004723">
    <property type="entry name" value="AONS_Archaea/Proteobacteria"/>
</dbReference>
<protein>
    <recommendedName>
        <fullName evidence="10">8-amino-7-ketopelargonate synthase</fullName>
        <ecNumber evidence="10">2.3.1.47</ecNumber>
    </recommendedName>
</protein>
<comment type="cofactor">
    <cofactor evidence="1 9 10">
        <name>pyridoxal 5'-phosphate</name>
        <dbReference type="ChEBI" id="CHEBI:597326"/>
    </cofactor>
</comment>
<dbReference type="GO" id="GO:0030170">
    <property type="term" value="F:pyridoxal phosphate binding"/>
    <property type="evidence" value="ECO:0007669"/>
    <property type="project" value="InterPro"/>
</dbReference>
<dbReference type="InterPro" id="IPR015424">
    <property type="entry name" value="PyrdxlP-dep_Trfase"/>
</dbReference>
<evidence type="ECO:0000256" key="10">
    <source>
        <dbReference type="RuleBase" id="RU003693"/>
    </source>
</evidence>
<dbReference type="InterPro" id="IPR001917">
    <property type="entry name" value="Aminotrans_II_pyridoxalP_BS"/>
</dbReference>
<sequence>MACREATDAPRGTPLPVANPVTAGYEEIMMTPHEPDWLEGDLERLAEQSLNRSRHVVTARRPGFVTIDGREYVDFASNDYLGLAADPRVAEGAAKRLERIGWGATASPLLTGYHQPHLELEERLAAWTGAEAVLLFPSGFGGNVGILSAIAGAEDVIFCDKRNHASLVDGCRLSGARLRVYRTGELDILEQRLGKEQARQRWIVTDSVFSMDGDVAPLERLTAIAERHDALLYLDEAHAIGVLGTTGGGLAEELDLRGRVPLRFGTFGKALGGVGGFLMTTRRWRDWLVNHCRSYIYSTALAPPNVAGVLEALDLLDREPQRRRAVLTRAKEIRERLAQLGFDVEKSRTPIVPVLAESSERVLLWAEWLREDGCWAAAIRPPTVPNGTARIRLSISAAHDQIAIERLFAAFGKIHCR</sequence>
<organism evidence="12 13">
    <name type="scientific">Kolteria novifilia</name>
    <dbReference type="NCBI Taxonomy" id="2527975"/>
    <lineage>
        <taxon>Bacteria</taxon>
        <taxon>Pseudomonadati</taxon>
        <taxon>Planctomycetota</taxon>
        <taxon>Planctomycetia</taxon>
        <taxon>Kolteriales</taxon>
        <taxon>Kolteriaceae</taxon>
        <taxon>Kolteria</taxon>
    </lineage>
</organism>
<dbReference type="KEGG" id="knv:Pan216_35960"/>
<dbReference type="UniPathway" id="UPA00078"/>
<keyword evidence="12" id="KW-0012">Acyltransferase</keyword>
<evidence type="ECO:0000256" key="3">
    <source>
        <dbReference type="ARBA" id="ARBA00010008"/>
    </source>
</evidence>
<evidence type="ECO:0000256" key="4">
    <source>
        <dbReference type="ARBA" id="ARBA00011738"/>
    </source>
</evidence>
<feature type="domain" description="Aminotransferase class I/classII large" evidence="11">
    <location>
        <begin position="71"/>
        <end position="410"/>
    </location>
</feature>
<accession>A0A518B6Z2</accession>
<feature type="modified residue" description="N6-(pyridoxal phosphate)lysine" evidence="9">
    <location>
        <position position="269"/>
    </location>
</feature>
<dbReference type="InterPro" id="IPR004839">
    <property type="entry name" value="Aminotransferase_I/II_large"/>
</dbReference>
<keyword evidence="5 10" id="KW-0808">Transferase</keyword>
<dbReference type="GO" id="GO:0009102">
    <property type="term" value="P:biotin biosynthetic process"/>
    <property type="evidence" value="ECO:0007669"/>
    <property type="project" value="UniProtKB-UniRule"/>
</dbReference>
<reference evidence="12 13" key="1">
    <citation type="submission" date="2019-02" db="EMBL/GenBank/DDBJ databases">
        <title>Deep-cultivation of Planctomycetes and their phenomic and genomic characterization uncovers novel biology.</title>
        <authorList>
            <person name="Wiegand S."/>
            <person name="Jogler M."/>
            <person name="Boedeker C."/>
            <person name="Pinto D."/>
            <person name="Vollmers J."/>
            <person name="Rivas-Marin E."/>
            <person name="Kohn T."/>
            <person name="Peeters S.H."/>
            <person name="Heuer A."/>
            <person name="Rast P."/>
            <person name="Oberbeckmann S."/>
            <person name="Bunk B."/>
            <person name="Jeske O."/>
            <person name="Meyerdierks A."/>
            <person name="Storesund J.E."/>
            <person name="Kallscheuer N."/>
            <person name="Luecker S."/>
            <person name="Lage O.M."/>
            <person name="Pohl T."/>
            <person name="Merkel B.J."/>
            <person name="Hornburger P."/>
            <person name="Mueller R.-W."/>
            <person name="Bruemmer F."/>
            <person name="Labrenz M."/>
            <person name="Spormann A.M."/>
            <person name="Op den Camp H."/>
            <person name="Overmann J."/>
            <person name="Amann R."/>
            <person name="Jetten M.S.M."/>
            <person name="Mascher T."/>
            <person name="Medema M.H."/>
            <person name="Devos D.P."/>
            <person name="Kaster A.-K."/>
            <person name="Ovreas L."/>
            <person name="Rohde M."/>
            <person name="Galperin M.Y."/>
            <person name="Jogler C."/>
        </authorList>
    </citation>
    <scope>NUCLEOTIDE SEQUENCE [LARGE SCALE GENOMIC DNA]</scope>
    <source>
        <strain evidence="12 13">Pan216</strain>
    </source>
</reference>
<keyword evidence="13" id="KW-1185">Reference proteome</keyword>
<dbReference type="GO" id="GO:0008710">
    <property type="term" value="F:8-amino-7-oxononanoate synthase activity"/>
    <property type="evidence" value="ECO:0007669"/>
    <property type="project" value="UniProtKB-UniRule"/>
</dbReference>
<dbReference type="EMBL" id="CP036279">
    <property type="protein sequence ID" value="QDU62726.1"/>
    <property type="molecule type" value="Genomic_DNA"/>
</dbReference>
<evidence type="ECO:0000256" key="9">
    <source>
        <dbReference type="PIRSR" id="PIRSR604723-51"/>
    </source>
</evidence>
<dbReference type="InterPro" id="IPR050087">
    <property type="entry name" value="AON_synthase_class-II"/>
</dbReference>
<evidence type="ECO:0000256" key="1">
    <source>
        <dbReference type="ARBA" id="ARBA00001933"/>
    </source>
</evidence>
<dbReference type="PROSITE" id="PS00599">
    <property type="entry name" value="AA_TRANSFER_CLASS_2"/>
    <property type="match status" value="1"/>
</dbReference>
<dbReference type="InterPro" id="IPR015422">
    <property type="entry name" value="PyrdxlP-dep_Trfase_small"/>
</dbReference>
<evidence type="ECO:0000259" key="11">
    <source>
        <dbReference type="Pfam" id="PF00155"/>
    </source>
</evidence>
<evidence type="ECO:0000313" key="12">
    <source>
        <dbReference type="EMBL" id="QDU62726.1"/>
    </source>
</evidence>
<evidence type="ECO:0000256" key="7">
    <source>
        <dbReference type="ARBA" id="ARBA00022898"/>
    </source>
</evidence>
<evidence type="ECO:0000313" key="13">
    <source>
        <dbReference type="Proteomes" id="UP000317093"/>
    </source>
</evidence>
<dbReference type="NCBIfam" id="TIGR00858">
    <property type="entry name" value="bioF"/>
    <property type="match status" value="1"/>
</dbReference>
<comment type="subunit">
    <text evidence="4 10">Homodimer.</text>
</comment>
<evidence type="ECO:0000256" key="2">
    <source>
        <dbReference type="ARBA" id="ARBA00004746"/>
    </source>
</evidence>
<gene>
    <name evidence="12" type="primary">bioF</name>
    <name evidence="12" type="ORF">Pan216_35960</name>
</gene>
<name>A0A518B6Z2_9BACT</name>
<dbReference type="Proteomes" id="UP000317093">
    <property type="component" value="Chromosome"/>
</dbReference>
<dbReference type="InterPro" id="IPR015421">
    <property type="entry name" value="PyrdxlP-dep_Trfase_major"/>
</dbReference>
<comment type="similarity">
    <text evidence="3 10">Belongs to the class-II pyridoxal-phosphate-dependent aminotransferase family. BioF subfamily.</text>
</comment>
<dbReference type="Gene3D" id="3.90.1150.10">
    <property type="entry name" value="Aspartate Aminotransferase, domain 1"/>
    <property type="match status" value="1"/>
</dbReference>
<dbReference type="Pfam" id="PF00155">
    <property type="entry name" value="Aminotran_1_2"/>
    <property type="match status" value="1"/>
</dbReference>
<dbReference type="PANTHER" id="PTHR13693">
    <property type="entry name" value="CLASS II AMINOTRANSFERASE/8-AMINO-7-OXONONANOATE SYNTHASE"/>
    <property type="match status" value="1"/>
</dbReference>
<dbReference type="SUPFAM" id="SSF53383">
    <property type="entry name" value="PLP-dependent transferases"/>
    <property type="match status" value="1"/>
</dbReference>
<evidence type="ECO:0000256" key="5">
    <source>
        <dbReference type="ARBA" id="ARBA00022679"/>
    </source>
</evidence>